<name>A0ABY9TCR4_BREBE</name>
<comment type="subcellular location">
    <subcellularLocation>
        <location evidence="1">Cell membrane</location>
        <topology evidence="1">Multi-pass membrane protein</topology>
    </subcellularLocation>
</comment>
<evidence type="ECO:0000256" key="1">
    <source>
        <dbReference type="ARBA" id="ARBA00004651"/>
    </source>
</evidence>
<evidence type="ECO:0000256" key="5">
    <source>
        <dbReference type="ARBA" id="ARBA00023136"/>
    </source>
</evidence>
<feature type="transmembrane region" description="Helical" evidence="6">
    <location>
        <begin position="12"/>
        <end position="34"/>
    </location>
</feature>
<evidence type="ECO:0000256" key="6">
    <source>
        <dbReference type="SAM" id="Phobius"/>
    </source>
</evidence>
<feature type="transmembrane region" description="Helical" evidence="6">
    <location>
        <begin position="80"/>
        <end position="100"/>
    </location>
</feature>
<feature type="transmembrane region" description="Helical" evidence="6">
    <location>
        <begin position="249"/>
        <end position="269"/>
    </location>
</feature>
<dbReference type="Pfam" id="PF00482">
    <property type="entry name" value="T2SSF"/>
    <property type="match status" value="1"/>
</dbReference>
<accession>A0ABY9TCR4</accession>
<feature type="domain" description="Type II secretion system protein GspF" evidence="7">
    <location>
        <begin position="156"/>
        <end position="266"/>
    </location>
</feature>
<gene>
    <name evidence="8" type="ORF">RGB73_30490</name>
</gene>
<sequence length="311" mass="35838">MVVMGLYLNPVYVFLVPFVIGAIFLSFPLMRAVSRSFVVLSRKRYFGRKRPKEDVVQLDLTRFPLFRSFAYYMDLAGFKISPLVIVLIGLVIACVALVASRLLMKSVLNNIIVAVMFGSIPFLIVWQKYQITTHRISRIMVPVIQNFTGFLSETDNITSAIHRSATQMPFEIRREWDRLCTNINTGTPLEEALLEFATRVNNDWADDFVDILITRIETGSDITPSLFKLVEEIQNASFNEERRITVMSIYRWGIFLMIIMSAIIVYVNIKLDPKNYFYYFEHPFGSDFVTFSCVVMFGSFIGALMMGRRNI</sequence>
<keyword evidence="8" id="KW-0614">Plasmid</keyword>
<dbReference type="PANTHER" id="PTHR35007">
    <property type="entry name" value="INTEGRAL MEMBRANE PROTEIN-RELATED"/>
    <property type="match status" value="1"/>
</dbReference>
<reference evidence="8 9" key="1">
    <citation type="submission" date="2023-09" db="EMBL/GenBank/DDBJ databases">
        <title>Complete Genome and Methylome dissection of Bacillus brevis NEB573 original source of BbsI restriction endonuclease.</title>
        <authorList>
            <person name="Fomenkov A."/>
            <person name="Roberts R.D."/>
        </authorList>
    </citation>
    <scope>NUCLEOTIDE SEQUENCE [LARGE SCALE GENOMIC DNA]</scope>
    <source>
        <strain evidence="8 9">NEB573</strain>
        <plasmid evidence="8 9">pBbsI</plasmid>
    </source>
</reference>
<keyword evidence="9" id="KW-1185">Reference proteome</keyword>
<proteinExistence type="predicted"/>
<organism evidence="8 9">
    <name type="scientific">Brevibacillus brevis</name>
    <name type="common">Bacillus brevis</name>
    <dbReference type="NCBI Taxonomy" id="1393"/>
    <lineage>
        <taxon>Bacteria</taxon>
        <taxon>Bacillati</taxon>
        <taxon>Bacillota</taxon>
        <taxon>Bacilli</taxon>
        <taxon>Bacillales</taxon>
        <taxon>Paenibacillaceae</taxon>
        <taxon>Brevibacillus</taxon>
    </lineage>
</organism>
<evidence type="ECO:0000259" key="7">
    <source>
        <dbReference type="Pfam" id="PF00482"/>
    </source>
</evidence>
<feature type="transmembrane region" description="Helical" evidence="6">
    <location>
        <begin position="289"/>
        <end position="307"/>
    </location>
</feature>
<feature type="transmembrane region" description="Helical" evidence="6">
    <location>
        <begin position="106"/>
        <end position="126"/>
    </location>
</feature>
<dbReference type="PANTHER" id="PTHR35007:SF2">
    <property type="entry name" value="PILUS ASSEMBLE PROTEIN"/>
    <property type="match status" value="1"/>
</dbReference>
<keyword evidence="3 6" id="KW-0812">Transmembrane</keyword>
<dbReference type="RefSeq" id="WP_197187616.1">
    <property type="nucleotide sequence ID" value="NZ_CP134052.1"/>
</dbReference>
<keyword evidence="2" id="KW-1003">Cell membrane</keyword>
<dbReference type="InterPro" id="IPR018076">
    <property type="entry name" value="T2SS_GspF_dom"/>
</dbReference>
<evidence type="ECO:0000256" key="4">
    <source>
        <dbReference type="ARBA" id="ARBA00022989"/>
    </source>
</evidence>
<keyword evidence="4 6" id="KW-1133">Transmembrane helix</keyword>
<evidence type="ECO:0000256" key="3">
    <source>
        <dbReference type="ARBA" id="ARBA00022692"/>
    </source>
</evidence>
<dbReference type="EMBL" id="CP134052">
    <property type="protein sequence ID" value="WNC17900.1"/>
    <property type="molecule type" value="Genomic_DNA"/>
</dbReference>
<evidence type="ECO:0000313" key="9">
    <source>
        <dbReference type="Proteomes" id="UP001256827"/>
    </source>
</evidence>
<keyword evidence="5 6" id="KW-0472">Membrane</keyword>
<protein>
    <submittedName>
        <fullName evidence="8">Type II secretion system F family protein</fullName>
    </submittedName>
</protein>
<dbReference type="Proteomes" id="UP001256827">
    <property type="component" value="Plasmid pBbsI"/>
</dbReference>
<geneLocation type="plasmid" evidence="8 9">
    <name>pBbsI</name>
</geneLocation>
<evidence type="ECO:0000313" key="8">
    <source>
        <dbReference type="EMBL" id="WNC17900.1"/>
    </source>
</evidence>
<evidence type="ECO:0000256" key="2">
    <source>
        <dbReference type="ARBA" id="ARBA00022475"/>
    </source>
</evidence>